<dbReference type="PROSITE" id="PS51367">
    <property type="entry name" value="THAUMATIN_2"/>
    <property type="match status" value="2"/>
</dbReference>
<dbReference type="OrthoDB" id="430315at2759"/>
<proteinExistence type="inferred from homology"/>
<keyword evidence="2" id="KW-1015">Disulfide bond</keyword>
<protein>
    <recommendedName>
        <fullName evidence="6">Thaumatin-like protein</fullName>
    </recommendedName>
</protein>
<dbReference type="PANTHER" id="PTHR31048">
    <property type="entry name" value="OS03G0233200 PROTEIN"/>
    <property type="match status" value="1"/>
</dbReference>
<evidence type="ECO:0000313" key="4">
    <source>
        <dbReference type="EMBL" id="GAU19499.1"/>
    </source>
</evidence>
<dbReference type="PIRSF" id="PIRSF002703">
    <property type="entry name" value="Thaumatin"/>
    <property type="match status" value="1"/>
</dbReference>
<keyword evidence="5" id="KW-1185">Reference proteome</keyword>
<dbReference type="Proteomes" id="UP000242715">
    <property type="component" value="Unassembled WGS sequence"/>
</dbReference>
<dbReference type="InterPro" id="IPR037176">
    <property type="entry name" value="Osmotin/thaumatin-like_sf"/>
</dbReference>
<gene>
    <name evidence="4" type="ORF">TSUD_77420</name>
</gene>
<dbReference type="InterPro" id="IPR017949">
    <property type="entry name" value="Thaumatin_CS"/>
</dbReference>
<name>A0A2Z6LMW6_TRISU</name>
<dbReference type="PRINTS" id="PR00347">
    <property type="entry name" value="THAUMATIN"/>
</dbReference>
<feature type="disulfide bond" evidence="2">
    <location>
        <begin position="148"/>
        <end position="164"/>
    </location>
</feature>
<sequence>MSLIKISLSMLALCLVSAQAARFDIVNQCSYTVWPAATPSGGGRQLNSGQTWSIDIPAGTSSGRVWGRTGCSFDGSGRGSCQTGDCGGALSCTLSGQPPLTLSEFTLNGGNNLDYINLSVIDGFNVPMQFSSTSNGCNVVLNCRESSCPDAYQNPNQNEKVHSCPGGNLHALMLIKIPIKMKKFIHAPVAARFDIVNRCPYTVWPAAIPKGGGRQLNSGQTWPLDIPAGTSAARIWGRTGCSFDASGRGSCQTGDCGGALSCSLSGKSPTTLAEFSLNAGNNKDYIDLSVIDGFNIPMQFSSTSNGCNKVLNCRDSNCPDAYHQPNDVKTVSCPGGTNYRIIFCP</sequence>
<dbReference type="InterPro" id="IPR001938">
    <property type="entry name" value="Thaumatin"/>
</dbReference>
<accession>A0A2Z6LMW6</accession>
<evidence type="ECO:0000313" key="5">
    <source>
        <dbReference type="Proteomes" id="UP000242715"/>
    </source>
</evidence>
<dbReference type="Pfam" id="PF00314">
    <property type="entry name" value="Thaumatin"/>
    <property type="match status" value="2"/>
</dbReference>
<feature type="chain" id="PRO_5016302939" description="Thaumatin-like protein" evidence="3">
    <location>
        <begin position="21"/>
        <end position="345"/>
    </location>
</feature>
<feature type="signal peptide" evidence="3">
    <location>
        <begin position="1"/>
        <end position="20"/>
    </location>
</feature>
<evidence type="ECO:0000256" key="3">
    <source>
        <dbReference type="SAM" id="SignalP"/>
    </source>
</evidence>
<dbReference type="EMBL" id="DF973198">
    <property type="protein sequence ID" value="GAU19499.1"/>
    <property type="molecule type" value="Genomic_DNA"/>
</dbReference>
<dbReference type="SMART" id="SM00205">
    <property type="entry name" value="THN"/>
    <property type="match status" value="2"/>
</dbReference>
<evidence type="ECO:0000256" key="2">
    <source>
        <dbReference type="PIRSR" id="PIRSR002703-1"/>
    </source>
</evidence>
<reference evidence="5" key="1">
    <citation type="journal article" date="2017" name="Front. Plant Sci.">
        <title>Climate Clever Clovers: New Paradigm to Reduce the Environmental Footprint of Ruminants by Breeding Low Methanogenic Forages Utilizing Haplotype Variation.</title>
        <authorList>
            <person name="Kaur P."/>
            <person name="Appels R."/>
            <person name="Bayer P.E."/>
            <person name="Keeble-Gagnere G."/>
            <person name="Wang J."/>
            <person name="Hirakawa H."/>
            <person name="Shirasawa K."/>
            <person name="Vercoe P."/>
            <person name="Stefanova K."/>
            <person name="Durmic Z."/>
            <person name="Nichols P."/>
            <person name="Revell C."/>
            <person name="Isobe S.N."/>
            <person name="Edwards D."/>
            <person name="Erskine W."/>
        </authorList>
    </citation>
    <scope>NUCLEOTIDE SEQUENCE [LARGE SCALE GENOMIC DNA]</scope>
    <source>
        <strain evidence="5">cv. Daliak</strain>
    </source>
</reference>
<keyword evidence="3" id="KW-0732">Signal</keyword>
<dbReference type="SUPFAM" id="SSF49870">
    <property type="entry name" value="Osmotin, thaumatin-like protein"/>
    <property type="match status" value="2"/>
</dbReference>
<comment type="similarity">
    <text evidence="1">Belongs to the thaumatin family.</text>
</comment>
<evidence type="ECO:0000256" key="1">
    <source>
        <dbReference type="ARBA" id="ARBA00010607"/>
    </source>
</evidence>
<evidence type="ECO:0008006" key="6">
    <source>
        <dbReference type="Google" id="ProtNLM"/>
    </source>
</evidence>
<dbReference type="Gene3D" id="2.60.110.10">
    <property type="entry name" value="Thaumatin"/>
    <property type="match status" value="2"/>
</dbReference>
<feature type="disulfide bond" evidence="2">
    <location>
        <begin position="71"/>
        <end position="81"/>
    </location>
</feature>
<dbReference type="CDD" id="cd09217">
    <property type="entry name" value="TLP-P"/>
    <property type="match status" value="2"/>
</dbReference>
<dbReference type="AlphaFoldDB" id="A0A2Z6LMW6"/>
<organism evidence="4 5">
    <name type="scientific">Trifolium subterraneum</name>
    <name type="common">Subterranean clover</name>
    <dbReference type="NCBI Taxonomy" id="3900"/>
    <lineage>
        <taxon>Eukaryota</taxon>
        <taxon>Viridiplantae</taxon>
        <taxon>Streptophyta</taxon>
        <taxon>Embryophyta</taxon>
        <taxon>Tracheophyta</taxon>
        <taxon>Spermatophyta</taxon>
        <taxon>Magnoliopsida</taxon>
        <taxon>eudicotyledons</taxon>
        <taxon>Gunneridae</taxon>
        <taxon>Pentapetalae</taxon>
        <taxon>rosids</taxon>
        <taxon>fabids</taxon>
        <taxon>Fabales</taxon>
        <taxon>Fabaceae</taxon>
        <taxon>Papilionoideae</taxon>
        <taxon>50 kb inversion clade</taxon>
        <taxon>NPAAA clade</taxon>
        <taxon>Hologalegina</taxon>
        <taxon>IRL clade</taxon>
        <taxon>Trifolieae</taxon>
        <taxon>Trifolium</taxon>
    </lineage>
</organism>
<feature type="disulfide bond" evidence="2">
    <location>
        <begin position="86"/>
        <end position="92"/>
    </location>
</feature>
<dbReference type="PROSITE" id="PS00316">
    <property type="entry name" value="THAUMATIN_1"/>
    <property type="match status" value="2"/>
</dbReference>